<accession>A0A084QAN4</accession>
<dbReference type="InParanoid" id="A0A084QAN4"/>
<name>A0A084QAN4_STAC4</name>
<protein>
    <submittedName>
        <fullName evidence="2">Uncharacterized protein</fullName>
    </submittedName>
</protein>
<reference evidence="2 3" key="1">
    <citation type="journal article" date="2014" name="BMC Genomics">
        <title>Comparative genome sequencing reveals chemotype-specific gene clusters in the toxigenic black mold Stachybotrys.</title>
        <authorList>
            <person name="Semeiks J."/>
            <person name="Borek D."/>
            <person name="Otwinowski Z."/>
            <person name="Grishin N.V."/>
        </authorList>
    </citation>
    <scope>NUCLEOTIDE SEQUENCE [LARGE SCALE GENOMIC DNA]</scope>
    <source>
        <strain evidence="2 3">IBT 40285</strain>
    </source>
</reference>
<dbReference type="EMBL" id="KL660878">
    <property type="protein sequence ID" value="KFA61019.1"/>
    <property type="molecule type" value="Genomic_DNA"/>
</dbReference>
<sequence length="103" mass="11170">MSWEAEWKHRGDVMPSTAALAPPASAGSKNPPQLQRPVFAEWGSTLPPGSGVTHRQLHCPALGIIIIASTLSVARTHATLRFPLRHPHPHPLALAQLLFPNPR</sequence>
<dbReference type="AlphaFoldDB" id="A0A084QAN4"/>
<feature type="compositionally biased region" description="Low complexity" evidence="1">
    <location>
        <begin position="15"/>
        <end position="28"/>
    </location>
</feature>
<feature type="compositionally biased region" description="Basic and acidic residues" evidence="1">
    <location>
        <begin position="1"/>
        <end position="12"/>
    </location>
</feature>
<dbReference type="HOGENOM" id="CLU_2265481_0_0_1"/>
<keyword evidence="3" id="KW-1185">Reference proteome</keyword>
<organism evidence="2 3">
    <name type="scientific">Stachybotrys chlorohalonatus (strain IBT 40285)</name>
    <dbReference type="NCBI Taxonomy" id="1283841"/>
    <lineage>
        <taxon>Eukaryota</taxon>
        <taxon>Fungi</taxon>
        <taxon>Dikarya</taxon>
        <taxon>Ascomycota</taxon>
        <taxon>Pezizomycotina</taxon>
        <taxon>Sordariomycetes</taxon>
        <taxon>Hypocreomycetidae</taxon>
        <taxon>Hypocreales</taxon>
        <taxon>Stachybotryaceae</taxon>
        <taxon>Stachybotrys</taxon>
    </lineage>
</organism>
<feature type="region of interest" description="Disordered" evidence="1">
    <location>
        <begin position="1"/>
        <end position="35"/>
    </location>
</feature>
<evidence type="ECO:0000313" key="2">
    <source>
        <dbReference type="EMBL" id="KFA61019.1"/>
    </source>
</evidence>
<dbReference type="Proteomes" id="UP000028524">
    <property type="component" value="Unassembled WGS sequence"/>
</dbReference>
<evidence type="ECO:0000313" key="3">
    <source>
        <dbReference type="Proteomes" id="UP000028524"/>
    </source>
</evidence>
<evidence type="ECO:0000256" key="1">
    <source>
        <dbReference type="SAM" id="MobiDB-lite"/>
    </source>
</evidence>
<gene>
    <name evidence="2" type="ORF">S40285_10033</name>
</gene>
<proteinExistence type="predicted"/>